<dbReference type="PANTHER" id="PTHR11096:SF0">
    <property type="entry name" value="RNA 3'-TERMINAL PHOSPHATE CYCLASE"/>
    <property type="match status" value="1"/>
</dbReference>
<accession>A0A1H7K3U2</accession>
<proteinExistence type="inferred from homology"/>
<dbReference type="InterPro" id="IPR017770">
    <property type="entry name" value="RNA3'_term_phos_cyc_type_1"/>
</dbReference>
<evidence type="ECO:0000256" key="1">
    <source>
        <dbReference type="ARBA" id="ARBA00009206"/>
    </source>
</evidence>
<dbReference type="InterPro" id="IPR036553">
    <property type="entry name" value="RPTC_insert"/>
</dbReference>
<dbReference type="Gene3D" id="3.30.360.20">
    <property type="entry name" value="RNA 3'-terminal phosphate cyclase, insert domain"/>
    <property type="match status" value="1"/>
</dbReference>
<comment type="function">
    <text evidence="5">Catalyzes the conversion of 3'-phosphate to a 2',3'-cyclic phosphodiester at the end of RNA. The mechanism of action of the enzyme occurs in 3 steps: (A) adenylation of the enzyme by ATP; (B) transfer of adenylate to an RNA-N3'P to produce RNA-N3'PP5'A; (C) and attack of the adjacent 2'-hydroxyl on the 3'-phosphorus in the diester linkage to produce the cyclic end product. The biological role of this enzyme is unknown but it is likely to function in some aspects of cellular RNA processing.</text>
</comment>
<evidence type="ECO:0000256" key="4">
    <source>
        <dbReference type="ARBA" id="ARBA00024481"/>
    </source>
</evidence>
<dbReference type="EMBL" id="FOBH01000003">
    <property type="protein sequence ID" value="SEK81581.1"/>
    <property type="molecule type" value="Genomic_DNA"/>
</dbReference>
<dbReference type="Gene3D" id="3.65.10.20">
    <property type="entry name" value="RNA 3'-terminal phosphate cyclase domain"/>
    <property type="match status" value="1"/>
</dbReference>
<dbReference type="InterPro" id="IPR013791">
    <property type="entry name" value="RNA3'-term_phos_cycl_insert"/>
</dbReference>
<dbReference type="NCBIfam" id="TIGR03399">
    <property type="entry name" value="RNA_3prim_cycl"/>
    <property type="match status" value="1"/>
</dbReference>
<dbReference type="EC" id="6.5.1.4" evidence="5 6"/>
<dbReference type="InterPro" id="IPR037136">
    <property type="entry name" value="RNA3'_phos_cyclase_dom_sf"/>
</dbReference>
<dbReference type="RefSeq" id="WP_090827920.1">
    <property type="nucleotide sequence ID" value="NZ_FOBH01000003.1"/>
</dbReference>
<dbReference type="InterPro" id="IPR020719">
    <property type="entry name" value="RNA3'_term_phos_cycl-like_CS"/>
</dbReference>
<feature type="domain" description="RNA 3'-terminal phosphate cyclase insert" evidence="8">
    <location>
        <begin position="182"/>
        <end position="276"/>
    </location>
</feature>
<dbReference type="SUPFAM" id="SSF55205">
    <property type="entry name" value="EPT/RTPC-like"/>
    <property type="match status" value="1"/>
</dbReference>
<evidence type="ECO:0000256" key="5">
    <source>
        <dbReference type="HAMAP-Rule" id="MF_00200"/>
    </source>
</evidence>
<comment type="subcellular location">
    <subcellularLocation>
        <location evidence="5">Cytoplasm</location>
    </subcellularLocation>
</comment>
<dbReference type="PROSITE" id="PS01287">
    <property type="entry name" value="RTC"/>
    <property type="match status" value="1"/>
</dbReference>
<protein>
    <recommendedName>
        <fullName evidence="5 6">RNA 3'-terminal phosphate cyclase</fullName>
        <shortName evidence="5">RNA cyclase</shortName>
        <shortName evidence="5">RNA-3'-phosphate cyclase</shortName>
        <ecNumber evidence="5 6">6.5.1.4</ecNumber>
    </recommendedName>
</protein>
<evidence type="ECO:0000259" key="8">
    <source>
        <dbReference type="Pfam" id="PF05189"/>
    </source>
</evidence>
<evidence type="ECO:0000256" key="2">
    <source>
        <dbReference type="ARBA" id="ARBA00022598"/>
    </source>
</evidence>
<sequence>MREIDGSYGEGGGQLVRTSVALAAITGQSVHLYNIRAKRNNPGLAPQHLTAVKAVAALCGAVVEGLEVKSREIVFLPGSLRGGQFNFHIGTAGSITLVLQAVLPVAATCGERVLMNITGGTDVRAAPPLDYFRCILLPLLLHMGIKAKIDVLCRGYYPRGGGSIAVEVEPSPALKSLVLDKSGALAGIRGFAHISNLPSHIIHRMTVSALEELSGFPAPAIDRAELGKDKAIGCGGAILLAADMTNASLGASAIAQRGIPAERLGSLAGQLLREEILAGATLDIHASDQVLIYLALGAMKGGASIFLARSLSSHAATAIWLLEQFLPICFYISEQENLIRIRVEPNRRS</sequence>
<dbReference type="InterPro" id="IPR000228">
    <property type="entry name" value="RNA3'_term_phos_cyc"/>
</dbReference>
<dbReference type="Pfam" id="PF01137">
    <property type="entry name" value="RTC"/>
    <property type="match status" value="1"/>
</dbReference>
<keyword evidence="5" id="KW-0067">ATP-binding</keyword>
<feature type="active site" description="Tele-AMP-histidine intermediate" evidence="5">
    <location>
        <position position="314"/>
    </location>
</feature>
<evidence type="ECO:0000256" key="6">
    <source>
        <dbReference type="NCBIfam" id="TIGR03399"/>
    </source>
</evidence>
<keyword evidence="3 5" id="KW-0547">Nucleotide-binding</keyword>
<evidence type="ECO:0000313" key="10">
    <source>
        <dbReference type="Proteomes" id="UP000198620"/>
    </source>
</evidence>
<dbReference type="InterPro" id="IPR023797">
    <property type="entry name" value="RNA3'_phos_cyclase_dom"/>
</dbReference>
<evidence type="ECO:0000313" key="9">
    <source>
        <dbReference type="EMBL" id="SEK81581.1"/>
    </source>
</evidence>
<feature type="binding site" evidence="5">
    <location>
        <begin position="285"/>
        <end position="289"/>
    </location>
    <ligand>
        <name>ATP</name>
        <dbReference type="ChEBI" id="CHEBI:30616"/>
    </ligand>
</feature>
<dbReference type="Pfam" id="PF05189">
    <property type="entry name" value="RTC_insert"/>
    <property type="match status" value="1"/>
</dbReference>
<name>A0A1H7K3U2_9PROT</name>
<evidence type="ECO:0000256" key="3">
    <source>
        <dbReference type="ARBA" id="ARBA00022741"/>
    </source>
</evidence>
<dbReference type="OrthoDB" id="9789235at2"/>
<dbReference type="PANTHER" id="PTHR11096">
    <property type="entry name" value="RNA 3' TERMINAL PHOSPHATE CYCLASE"/>
    <property type="match status" value="1"/>
</dbReference>
<comment type="catalytic activity">
    <reaction evidence="4 5">
        <text>a 3'-end 3'-phospho-ribonucleotide-RNA + ATP = a 3'-end 2',3'-cyclophospho-ribonucleotide-RNA + AMP + diphosphate</text>
        <dbReference type="Rhea" id="RHEA:23976"/>
        <dbReference type="Rhea" id="RHEA-COMP:10463"/>
        <dbReference type="Rhea" id="RHEA-COMP:10464"/>
        <dbReference type="ChEBI" id="CHEBI:30616"/>
        <dbReference type="ChEBI" id="CHEBI:33019"/>
        <dbReference type="ChEBI" id="CHEBI:83062"/>
        <dbReference type="ChEBI" id="CHEBI:83064"/>
        <dbReference type="ChEBI" id="CHEBI:456215"/>
        <dbReference type="EC" id="6.5.1.4"/>
    </reaction>
</comment>
<dbReference type="SUPFAM" id="SSF52913">
    <property type="entry name" value="RNA 3'-terminal phosphate cyclase, RPTC, insert domain"/>
    <property type="match status" value="1"/>
</dbReference>
<keyword evidence="2 5" id="KW-0436">Ligase</keyword>
<evidence type="ECO:0000259" key="7">
    <source>
        <dbReference type="Pfam" id="PF01137"/>
    </source>
</evidence>
<dbReference type="HAMAP" id="MF_00200">
    <property type="entry name" value="RTC"/>
    <property type="match status" value="1"/>
</dbReference>
<dbReference type="STRING" id="1233.SAMN05216387_103100"/>
<dbReference type="InterPro" id="IPR013792">
    <property type="entry name" value="RNA3'P_cycl/enolpyr_Trfase_a/b"/>
</dbReference>
<dbReference type="GO" id="GO:0003963">
    <property type="term" value="F:RNA-3'-phosphate cyclase activity"/>
    <property type="evidence" value="ECO:0007669"/>
    <property type="project" value="UniProtKB-UniRule"/>
</dbReference>
<gene>
    <name evidence="5" type="primary">rtcA</name>
    <name evidence="9" type="ORF">SAMN05216387_103100</name>
</gene>
<dbReference type="GO" id="GO:0006396">
    <property type="term" value="P:RNA processing"/>
    <property type="evidence" value="ECO:0007669"/>
    <property type="project" value="UniProtKB-UniRule"/>
</dbReference>
<comment type="similarity">
    <text evidence="1 5">Belongs to the RNA 3'-terminal cyclase family. Type 1 subfamily.</text>
</comment>
<dbReference type="AlphaFoldDB" id="A0A1H7K3U2"/>
<dbReference type="GO" id="GO:0005524">
    <property type="term" value="F:ATP binding"/>
    <property type="evidence" value="ECO:0007669"/>
    <property type="project" value="UniProtKB-KW"/>
</dbReference>
<keyword evidence="10" id="KW-1185">Reference proteome</keyword>
<dbReference type="Proteomes" id="UP000198620">
    <property type="component" value="Unassembled WGS sequence"/>
</dbReference>
<keyword evidence="5" id="KW-0963">Cytoplasm</keyword>
<feature type="binding site" evidence="5">
    <location>
        <position position="100"/>
    </location>
    <ligand>
        <name>ATP</name>
        <dbReference type="ChEBI" id="CHEBI:30616"/>
    </ligand>
</feature>
<dbReference type="PIRSF" id="PIRSF005378">
    <property type="entry name" value="RNA3'_term_phos_cycl_euk"/>
    <property type="match status" value="1"/>
</dbReference>
<dbReference type="GO" id="GO:0005737">
    <property type="term" value="C:cytoplasm"/>
    <property type="evidence" value="ECO:0007669"/>
    <property type="project" value="UniProtKB-SubCell"/>
</dbReference>
<reference evidence="9 10" key="1">
    <citation type="submission" date="2016-10" db="EMBL/GenBank/DDBJ databases">
        <authorList>
            <person name="de Groot N.N."/>
        </authorList>
    </citation>
    <scope>NUCLEOTIDE SEQUENCE [LARGE SCALE GENOMIC DNA]</scope>
    <source>
        <strain evidence="9 10">Nv1</strain>
    </source>
</reference>
<organism evidence="9 10">
    <name type="scientific">Nitrosovibrio tenuis</name>
    <dbReference type="NCBI Taxonomy" id="1233"/>
    <lineage>
        <taxon>Bacteria</taxon>
        <taxon>Pseudomonadati</taxon>
        <taxon>Pseudomonadota</taxon>
        <taxon>Betaproteobacteria</taxon>
        <taxon>Nitrosomonadales</taxon>
        <taxon>Nitrosomonadaceae</taxon>
        <taxon>Nitrosovibrio</taxon>
    </lineage>
</organism>
<feature type="domain" description="RNA 3'-terminal phosphate cyclase" evidence="7">
    <location>
        <begin position="8"/>
        <end position="331"/>
    </location>
</feature>